<dbReference type="OrthoDB" id="2600202at2"/>
<dbReference type="RefSeq" id="WP_150456218.1">
    <property type="nucleotide sequence ID" value="NZ_VYKK01000001.1"/>
</dbReference>
<proteinExistence type="predicted"/>
<feature type="signal peptide" evidence="1">
    <location>
        <begin position="1"/>
        <end position="24"/>
    </location>
</feature>
<evidence type="ECO:0000256" key="1">
    <source>
        <dbReference type="SAM" id="SignalP"/>
    </source>
</evidence>
<keyword evidence="1" id="KW-0732">Signal</keyword>
<sequence>MKKTLSLLLSCTLFIFSGVNISFASSLTDSNKELNTQQANIERSITSQSKLPLQKIKINPLNSKEVEGTINNYQLQPETVKDIREFAKKVQNGEITAATMNIYVPAVSQEVTLNSLASTLSTSSNRTYTGYNNKTYYEETVTYSGISSEKEINKTTKSNWINYLNGTITEVAKFFVDKGLNAITLGYWDIAKIFTSGIPGAVSNYTEVTHTAKLIQTVVKKNTYLVMDNQYYFGYKGEYSNTNFQNFVNIPGYAQVNGLITEVKAAYTPSFYEGDKKAWLNYVNGGYVENFNNYSYGNTSFPAM</sequence>
<evidence type="ECO:0000313" key="3">
    <source>
        <dbReference type="Proteomes" id="UP000367750"/>
    </source>
</evidence>
<comment type="caution">
    <text evidence="2">The sequence shown here is derived from an EMBL/GenBank/DDBJ whole genome shotgun (WGS) entry which is preliminary data.</text>
</comment>
<dbReference type="Proteomes" id="UP000367750">
    <property type="component" value="Unassembled WGS sequence"/>
</dbReference>
<dbReference type="EMBL" id="VYKK01000001">
    <property type="protein sequence ID" value="KAA9008588.1"/>
    <property type="molecule type" value="Genomic_DNA"/>
</dbReference>
<organism evidence="2 3">
    <name type="scientific">Paenibacillus spiritus</name>
    <dbReference type="NCBI Taxonomy" id="2496557"/>
    <lineage>
        <taxon>Bacteria</taxon>
        <taxon>Bacillati</taxon>
        <taxon>Bacillota</taxon>
        <taxon>Bacilli</taxon>
        <taxon>Bacillales</taxon>
        <taxon>Paenibacillaceae</taxon>
        <taxon>Paenibacillus</taxon>
    </lineage>
</organism>
<evidence type="ECO:0000313" key="2">
    <source>
        <dbReference type="EMBL" id="KAA9008588.1"/>
    </source>
</evidence>
<name>A0A5J5GLU3_9BACL</name>
<accession>A0A5J5GLU3</accession>
<protein>
    <submittedName>
        <fullName evidence="2">Uncharacterized protein</fullName>
    </submittedName>
</protein>
<gene>
    <name evidence="2" type="ORF">F4V43_00175</name>
</gene>
<reference evidence="2 3" key="1">
    <citation type="submission" date="2019-09" db="EMBL/GenBank/DDBJ databases">
        <title>Bacillus ochoae sp. nov., Paenibacillus whitsoniae sp. nov., Paenibacillus spiritus sp. nov. Isolated from the Mars Exploration Rover during spacecraft assembly.</title>
        <authorList>
            <person name="Seuylemezian A."/>
            <person name="Vaishampayan P."/>
        </authorList>
    </citation>
    <scope>NUCLEOTIDE SEQUENCE [LARGE SCALE GENOMIC DNA]</scope>
    <source>
        <strain evidence="2 3">MER_111</strain>
    </source>
</reference>
<feature type="chain" id="PRO_5023903977" evidence="1">
    <location>
        <begin position="25"/>
        <end position="304"/>
    </location>
</feature>
<keyword evidence="3" id="KW-1185">Reference proteome</keyword>
<dbReference type="AlphaFoldDB" id="A0A5J5GLU3"/>